<sequence length="225" mass="23533" precursor="true">MKNLLPPLSLALALAACSPTPAPAPAPAPAEPPPAATYPYNPSASAQESADPRIPYAGEWVWLAVFKDGTTQYGKMNVDERFAPVDKFTNIGSAWNVLCVDADTCPTTPYGQDEAIIATYTDAGKSFLAVTGYAAASDSPQFGIFDEDGVVTVEDGHAWIEGTGVWADDREIGFAMMQVHAGLSATSTGKTSVGALKVAPTIRNVHAQGTASLTAKAVQLLKNTF</sequence>
<dbReference type="Proteomes" id="UP000008635">
    <property type="component" value="Chromosome"/>
</dbReference>
<feature type="compositionally biased region" description="Low complexity" evidence="1">
    <location>
        <begin position="37"/>
        <end position="46"/>
    </location>
</feature>
<dbReference type="HOGENOM" id="CLU_1228272_0_0_0"/>
<evidence type="ECO:0000313" key="4">
    <source>
        <dbReference type="Proteomes" id="UP000008635"/>
    </source>
</evidence>
<feature type="chain" id="PRO_5003232325" description="Lipoprotein" evidence="2">
    <location>
        <begin position="25"/>
        <end position="225"/>
    </location>
</feature>
<dbReference type="STRING" id="709986.Deima_3166"/>
<accession>E8U3V1</accession>
<keyword evidence="4" id="KW-1185">Reference proteome</keyword>
<reference evidence="4" key="2">
    <citation type="submission" date="2011-01" db="EMBL/GenBank/DDBJ databases">
        <title>The complete genome of Deinococcus maricopensis DSM 21211.</title>
        <authorList>
            <consortium name="US DOE Joint Genome Institute (JGI-PGF)"/>
            <person name="Lucas S."/>
            <person name="Copeland A."/>
            <person name="Lapidus A."/>
            <person name="Goodwin L."/>
            <person name="Pitluck S."/>
            <person name="Kyrpides N."/>
            <person name="Mavromatis K."/>
            <person name="Pagani I."/>
            <person name="Ivanova N."/>
            <person name="Ovchinnikova G."/>
            <person name="Zeytun A."/>
            <person name="Detter J.C."/>
            <person name="Han C."/>
            <person name="Land M."/>
            <person name="Hauser L."/>
            <person name="Markowitz V."/>
            <person name="Cheng J.-F."/>
            <person name="Hugenholtz P."/>
            <person name="Woyke T."/>
            <person name="Wu D."/>
            <person name="Pukall R."/>
            <person name="Gehrich-Schroeter G."/>
            <person name="Brambilla E."/>
            <person name="Klenk H.-P."/>
            <person name="Eisen J.A."/>
        </authorList>
    </citation>
    <scope>NUCLEOTIDE SEQUENCE [LARGE SCALE GENOMIC DNA]</scope>
    <source>
        <strain evidence="4">DSM 21211 / LMG 22137 / NRRL B-23946 / LB-34</strain>
    </source>
</reference>
<organism evidence="3 4">
    <name type="scientific">Deinococcus maricopensis (strain DSM 21211 / LMG 22137 / NRRL B-23946 / LB-34)</name>
    <dbReference type="NCBI Taxonomy" id="709986"/>
    <lineage>
        <taxon>Bacteria</taxon>
        <taxon>Thermotogati</taxon>
        <taxon>Deinococcota</taxon>
        <taxon>Deinococci</taxon>
        <taxon>Deinococcales</taxon>
        <taxon>Deinococcaceae</taxon>
        <taxon>Deinococcus</taxon>
    </lineage>
</organism>
<gene>
    <name evidence="3" type="ordered locus">Deima_3166</name>
</gene>
<feature type="region of interest" description="Disordered" evidence="1">
    <location>
        <begin position="21"/>
        <end position="50"/>
    </location>
</feature>
<dbReference type="PROSITE" id="PS51257">
    <property type="entry name" value="PROKAR_LIPOPROTEIN"/>
    <property type="match status" value="1"/>
</dbReference>
<dbReference type="EMBL" id="CP002454">
    <property type="protein sequence ID" value="ADV68794.1"/>
    <property type="molecule type" value="Genomic_DNA"/>
</dbReference>
<dbReference type="RefSeq" id="WP_013558297.1">
    <property type="nucleotide sequence ID" value="NC_014958.1"/>
</dbReference>
<dbReference type="KEGG" id="dmr:Deima_3166"/>
<name>E8U3V1_DEIML</name>
<evidence type="ECO:0000256" key="1">
    <source>
        <dbReference type="SAM" id="MobiDB-lite"/>
    </source>
</evidence>
<keyword evidence="2" id="KW-0732">Signal</keyword>
<protein>
    <recommendedName>
        <fullName evidence="5">Lipoprotein</fullName>
    </recommendedName>
</protein>
<evidence type="ECO:0008006" key="5">
    <source>
        <dbReference type="Google" id="ProtNLM"/>
    </source>
</evidence>
<evidence type="ECO:0000313" key="3">
    <source>
        <dbReference type="EMBL" id="ADV68794.1"/>
    </source>
</evidence>
<reference evidence="3 4" key="1">
    <citation type="journal article" date="2011" name="Stand. Genomic Sci.">
        <title>Complete genome sequence of Deinococcus maricopensis type strain (LB-34).</title>
        <authorList>
            <person name="Pukall R."/>
            <person name="Zeytun A."/>
            <person name="Lucas S."/>
            <person name="Lapidus A."/>
            <person name="Hammon N."/>
            <person name="Deshpande S."/>
            <person name="Nolan M."/>
            <person name="Cheng J.F."/>
            <person name="Pitluck S."/>
            <person name="Liolios K."/>
            <person name="Pagani I."/>
            <person name="Mikhailova N."/>
            <person name="Ivanova N."/>
            <person name="Mavromatis K."/>
            <person name="Pati A."/>
            <person name="Tapia R."/>
            <person name="Han C."/>
            <person name="Goodwin L."/>
            <person name="Chen A."/>
            <person name="Palaniappan K."/>
            <person name="Land M."/>
            <person name="Hauser L."/>
            <person name="Chang Y.J."/>
            <person name="Jeffries C.D."/>
            <person name="Brambilla E.M."/>
            <person name="Rohde M."/>
            <person name="Goker M."/>
            <person name="Detter J.C."/>
            <person name="Woyke T."/>
            <person name="Bristow J."/>
            <person name="Eisen J.A."/>
            <person name="Markowitz V."/>
            <person name="Hugenholtz P."/>
            <person name="Kyrpides N.C."/>
            <person name="Klenk H.P."/>
        </authorList>
    </citation>
    <scope>NUCLEOTIDE SEQUENCE [LARGE SCALE GENOMIC DNA]</scope>
    <source>
        <strain evidence="4">DSM 21211 / LMG 22137 / NRRL B-23946 / LB-34</strain>
    </source>
</reference>
<dbReference type="eggNOG" id="COG3291">
    <property type="taxonomic scope" value="Bacteria"/>
</dbReference>
<feature type="signal peptide" evidence="2">
    <location>
        <begin position="1"/>
        <end position="24"/>
    </location>
</feature>
<feature type="compositionally biased region" description="Pro residues" evidence="1">
    <location>
        <begin position="21"/>
        <end position="36"/>
    </location>
</feature>
<dbReference type="AlphaFoldDB" id="E8U3V1"/>
<evidence type="ECO:0000256" key="2">
    <source>
        <dbReference type="SAM" id="SignalP"/>
    </source>
</evidence>
<proteinExistence type="predicted"/>